<keyword evidence="1" id="KW-0472">Membrane</keyword>
<dbReference type="Proteomes" id="UP000031668">
    <property type="component" value="Unassembled WGS sequence"/>
</dbReference>
<protein>
    <submittedName>
        <fullName evidence="2">Uncharacterized protein</fullName>
    </submittedName>
</protein>
<evidence type="ECO:0000313" key="2">
    <source>
        <dbReference type="EMBL" id="KII74174.1"/>
    </source>
</evidence>
<dbReference type="EMBL" id="JWZT01000510">
    <property type="protein sequence ID" value="KII74174.1"/>
    <property type="molecule type" value="Genomic_DNA"/>
</dbReference>
<dbReference type="AlphaFoldDB" id="A0A0C2J8R8"/>
<gene>
    <name evidence="2" type="ORF">RF11_00547</name>
</gene>
<name>A0A0C2J8R8_THEKT</name>
<organism evidence="2 3">
    <name type="scientific">Thelohanellus kitauei</name>
    <name type="common">Myxosporean</name>
    <dbReference type="NCBI Taxonomy" id="669202"/>
    <lineage>
        <taxon>Eukaryota</taxon>
        <taxon>Metazoa</taxon>
        <taxon>Cnidaria</taxon>
        <taxon>Myxozoa</taxon>
        <taxon>Myxosporea</taxon>
        <taxon>Bivalvulida</taxon>
        <taxon>Platysporina</taxon>
        <taxon>Myxobolidae</taxon>
        <taxon>Thelohanellus</taxon>
    </lineage>
</organism>
<evidence type="ECO:0000313" key="3">
    <source>
        <dbReference type="Proteomes" id="UP000031668"/>
    </source>
</evidence>
<keyword evidence="1" id="KW-1133">Transmembrane helix</keyword>
<evidence type="ECO:0000256" key="1">
    <source>
        <dbReference type="SAM" id="Phobius"/>
    </source>
</evidence>
<comment type="caution">
    <text evidence="2">The sequence shown here is derived from an EMBL/GenBank/DDBJ whole genome shotgun (WGS) entry which is preliminary data.</text>
</comment>
<keyword evidence="1" id="KW-0812">Transmembrane</keyword>
<accession>A0A0C2J8R8</accession>
<proteinExistence type="predicted"/>
<keyword evidence="3" id="KW-1185">Reference proteome</keyword>
<feature type="transmembrane region" description="Helical" evidence="1">
    <location>
        <begin position="24"/>
        <end position="50"/>
    </location>
</feature>
<sequence>MPVLNEYIYVDEIKKSLKLENRNTILVTEFLTMVFQLILLTIMMFTPFVLTLTHDESVLFRCGLLVFENNDNKLEIPDSFQMELGRYLVFVIFCTGMFILISIMKFVVEVVLTTMNVQIFQKARPIFSFNFM</sequence>
<reference evidence="2 3" key="1">
    <citation type="journal article" date="2014" name="Genome Biol. Evol.">
        <title>The genome of the myxosporean Thelohanellus kitauei shows adaptations to nutrient acquisition within its fish host.</title>
        <authorList>
            <person name="Yang Y."/>
            <person name="Xiong J."/>
            <person name="Zhou Z."/>
            <person name="Huo F."/>
            <person name="Miao W."/>
            <person name="Ran C."/>
            <person name="Liu Y."/>
            <person name="Zhang J."/>
            <person name="Feng J."/>
            <person name="Wang M."/>
            <person name="Wang M."/>
            <person name="Wang L."/>
            <person name="Yao B."/>
        </authorList>
    </citation>
    <scope>NUCLEOTIDE SEQUENCE [LARGE SCALE GENOMIC DNA]</scope>
    <source>
        <strain evidence="2">Wuqing</strain>
    </source>
</reference>
<feature type="transmembrane region" description="Helical" evidence="1">
    <location>
        <begin position="87"/>
        <end position="112"/>
    </location>
</feature>